<proteinExistence type="predicted"/>
<accession>A0A2H0YQD7</accession>
<dbReference type="PANTHER" id="PTHR43272:SF33">
    <property type="entry name" value="AMP-BINDING DOMAIN-CONTAINING PROTEIN-RELATED"/>
    <property type="match status" value="1"/>
</dbReference>
<sequence>MKTIPEIFFQTAEKFSQKPALLTKESGVYFSYTFEQVAKKVKIFSQTLLGLGIQKGEKVAILSENRPEWAIADLGIMSIGAITVPLHTTFNPKAISNVLNHSEAKAVVVASTDLLLKILLFQKELPFLEKIIYVEKLNDDLKKVSDKKILNWDDLVAQAEFKDFVPKNLNSEDVCTIIYTSGTTGNPKGVMLSHRNLLENVEAVKRAVPIKTSDLFLSFLPLSHVLERLAGYYVPLLTGASIAYAENIKKLSQNLKETKPTILISVPRIFEKFYDVIQDKIASSSVFKQNLFHWALKRKSSGFSHWLADHLIFKKIRNQLGGRLRLTVSGGASLNKKIAKFFLKIGILILEGYGLTETSPVISVNQENDFKFGTVGKTLDNIKVKISPEKEILIQGPSLMKGYYKDLTETQKAINKDNWFHTGDLGFIDQEGFLTVIGRKKEMLVTSGGKNIWPEVIEKEINHDPYVSQSMVIGHNRKFISALIVPDWGEVKNFLKAKNLLVKAPEELVKSPEMLDLFRERIELINRNFSHFEDIVRFKLIVDEFSQEREELTPTLKLRRQLIEKHYQQAIEEMYY</sequence>
<feature type="domain" description="AMP-dependent synthetase/ligase" evidence="3">
    <location>
        <begin position="8"/>
        <end position="404"/>
    </location>
</feature>
<dbReference type="GO" id="GO:0005524">
    <property type="term" value="F:ATP binding"/>
    <property type="evidence" value="ECO:0007669"/>
    <property type="project" value="UniProtKB-KW"/>
</dbReference>
<dbReference type="Pfam" id="PF23562">
    <property type="entry name" value="AMP-binding_C_3"/>
    <property type="match status" value="1"/>
</dbReference>
<evidence type="ECO:0000313" key="4">
    <source>
        <dbReference type="EMBL" id="PIS39962.1"/>
    </source>
</evidence>
<evidence type="ECO:0000256" key="1">
    <source>
        <dbReference type="ARBA" id="ARBA00022741"/>
    </source>
</evidence>
<dbReference type="PROSITE" id="PS00455">
    <property type="entry name" value="AMP_BINDING"/>
    <property type="match status" value="1"/>
</dbReference>
<keyword evidence="4" id="KW-0436">Ligase</keyword>
<dbReference type="InterPro" id="IPR000873">
    <property type="entry name" value="AMP-dep_synth/lig_dom"/>
</dbReference>
<dbReference type="InterPro" id="IPR020845">
    <property type="entry name" value="AMP-binding_CS"/>
</dbReference>
<dbReference type="SUPFAM" id="SSF56801">
    <property type="entry name" value="Acetyl-CoA synthetase-like"/>
    <property type="match status" value="1"/>
</dbReference>
<dbReference type="InterPro" id="IPR042099">
    <property type="entry name" value="ANL_N_sf"/>
</dbReference>
<dbReference type="Proteomes" id="UP000231472">
    <property type="component" value="Unassembled WGS sequence"/>
</dbReference>
<gene>
    <name evidence="4" type="ORF">COT32_02300</name>
</gene>
<organism evidence="4 5">
    <name type="scientific">Candidatus Nealsonbacteria bacterium CG08_land_8_20_14_0_20_36_22</name>
    <dbReference type="NCBI Taxonomy" id="1974704"/>
    <lineage>
        <taxon>Bacteria</taxon>
        <taxon>Candidatus Nealsoniibacteriota</taxon>
    </lineage>
</organism>
<dbReference type="Gene3D" id="3.40.50.12780">
    <property type="entry name" value="N-terminal domain of ligase-like"/>
    <property type="match status" value="1"/>
</dbReference>
<dbReference type="EMBL" id="PEYC01000046">
    <property type="protein sequence ID" value="PIS39962.1"/>
    <property type="molecule type" value="Genomic_DNA"/>
</dbReference>
<dbReference type="AlphaFoldDB" id="A0A2H0YQD7"/>
<evidence type="ECO:0000313" key="5">
    <source>
        <dbReference type="Proteomes" id="UP000231472"/>
    </source>
</evidence>
<protein>
    <submittedName>
        <fullName evidence="4">Long-chain fatty acid--CoA ligase</fullName>
    </submittedName>
</protein>
<name>A0A2H0YQD7_9BACT</name>
<reference evidence="5" key="1">
    <citation type="submission" date="2017-09" db="EMBL/GenBank/DDBJ databases">
        <title>Depth-based differentiation of microbial function through sediment-hosted aquifers and enrichment of novel symbionts in the deep terrestrial subsurface.</title>
        <authorList>
            <person name="Probst A.J."/>
            <person name="Ladd B."/>
            <person name="Jarett J.K."/>
            <person name="Geller-Mcgrath D.E."/>
            <person name="Sieber C.M.K."/>
            <person name="Emerson J.B."/>
            <person name="Anantharaman K."/>
            <person name="Thomas B.C."/>
            <person name="Malmstrom R."/>
            <person name="Stieglmeier M."/>
            <person name="Klingl A."/>
            <person name="Woyke T."/>
            <person name="Ryan C.M."/>
            <person name="Banfield J.F."/>
        </authorList>
    </citation>
    <scope>NUCLEOTIDE SEQUENCE [LARGE SCALE GENOMIC DNA]</scope>
</reference>
<dbReference type="Pfam" id="PF00501">
    <property type="entry name" value="AMP-binding"/>
    <property type="match status" value="1"/>
</dbReference>
<evidence type="ECO:0000259" key="3">
    <source>
        <dbReference type="Pfam" id="PF00501"/>
    </source>
</evidence>
<comment type="caution">
    <text evidence="4">The sequence shown here is derived from an EMBL/GenBank/DDBJ whole genome shotgun (WGS) entry which is preliminary data.</text>
</comment>
<dbReference type="GO" id="GO:0016020">
    <property type="term" value="C:membrane"/>
    <property type="evidence" value="ECO:0007669"/>
    <property type="project" value="TreeGrafter"/>
</dbReference>
<dbReference type="GO" id="GO:0004467">
    <property type="term" value="F:long-chain fatty acid-CoA ligase activity"/>
    <property type="evidence" value="ECO:0007669"/>
    <property type="project" value="TreeGrafter"/>
</dbReference>
<keyword evidence="1" id="KW-0547">Nucleotide-binding</keyword>
<dbReference type="PANTHER" id="PTHR43272">
    <property type="entry name" value="LONG-CHAIN-FATTY-ACID--COA LIGASE"/>
    <property type="match status" value="1"/>
</dbReference>
<evidence type="ECO:0000256" key="2">
    <source>
        <dbReference type="ARBA" id="ARBA00022840"/>
    </source>
</evidence>
<keyword evidence="2" id="KW-0067">ATP-binding</keyword>
<dbReference type="CDD" id="cd05907">
    <property type="entry name" value="VL_LC_FACS_like"/>
    <property type="match status" value="1"/>
</dbReference>